<proteinExistence type="predicted"/>
<keyword evidence="3" id="KW-1185">Reference proteome</keyword>
<protein>
    <submittedName>
        <fullName evidence="2">Uncharacterized protein</fullName>
    </submittedName>
</protein>
<accession>A0A8X7YKB0</accession>
<evidence type="ECO:0000313" key="3">
    <source>
        <dbReference type="Proteomes" id="UP000886885"/>
    </source>
</evidence>
<comment type="caution">
    <text evidence="2">The sequence shown here is derived from an EMBL/GenBank/DDBJ whole genome shotgun (WGS) entry which is preliminary data.</text>
</comment>
<evidence type="ECO:0000313" key="2">
    <source>
        <dbReference type="EMBL" id="KAG6754378.1"/>
    </source>
</evidence>
<reference evidence="2" key="1">
    <citation type="journal article" date="2020" name="bioRxiv">
        <title>Hybrid origin of Populus tomentosa Carr. identified through genome sequencing and phylogenomic analysis.</title>
        <authorList>
            <person name="An X."/>
            <person name="Gao K."/>
            <person name="Chen Z."/>
            <person name="Li J."/>
            <person name="Yang X."/>
            <person name="Yang X."/>
            <person name="Zhou J."/>
            <person name="Guo T."/>
            <person name="Zhao T."/>
            <person name="Huang S."/>
            <person name="Miao D."/>
            <person name="Khan W.U."/>
            <person name="Rao P."/>
            <person name="Ye M."/>
            <person name="Lei B."/>
            <person name="Liao W."/>
            <person name="Wang J."/>
            <person name="Ji L."/>
            <person name="Li Y."/>
            <person name="Guo B."/>
            <person name="Mustafa N.S."/>
            <person name="Li S."/>
            <person name="Yun Q."/>
            <person name="Keller S.R."/>
            <person name="Mao J."/>
            <person name="Zhang R."/>
            <person name="Strauss S.H."/>
        </authorList>
    </citation>
    <scope>NUCLEOTIDE SEQUENCE</scope>
    <source>
        <strain evidence="2">GM15</strain>
        <tissue evidence="2">Leaf</tissue>
    </source>
</reference>
<dbReference type="Proteomes" id="UP000886885">
    <property type="component" value="Chromosome 12A"/>
</dbReference>
<dbReference type="AlphaFoldDB" id="A0A8X7YKB0"/>
<dbReference type="EMBL" id="JAAWWB010000023">
    <property type="protein sequence ID" value="KAG6754378.1"/>
    <property type="molecule type" value="Genomic_DNA"/>
</dbReference>
<evidence type="ECO:0000256" key="1">
    <source>
        <dbReference type="SAM" id="MobiDB-lite"/>
    </source>
</evidence>
<feature type="compositionally biased region" description="Basic and acidic residues" evidence="1">
    <location>
        <begin position="8"/>
        <end position="21"/>
    </location>
</feature>
<dbReference type="OrthoDB" id="856711at2759"/>
<name>A0A8X7YKB0_POPTO</name>
<gene>
    <name evidence="2" type="ORF">POTOM_042417</name>
</gene>
<feature type="region of interest" description="Disordered" evidence="1">
    <location>
        <begin position="1"/>
        <end position="32"/>
    </location>
</feature>
<organism evidence="2 3">
    <name type="scientific">Populus tomentosa</name>
    <name type="common">Chinese white poplar</name>
    <dbReference type="NCBI Taxonomy" id="118781"/>
    <lineage>
        <taxon>Eukaryota</taxon>
        <taxon>Viridiplantae</taxon>
        <taxon>Streptophyta</taxon>
        <taxon>Embryophyta</taxon>
        <taxon>Tracheophyta</taxon>
        <taxon>Spermatophyta</taxon>
        <taxon>Magnoliopsida</taxon>
        <taxon>eudicotyledons</taxon>
        <taxon>Gunneridae</taxon>
        <taxon>Pentapetalae</taxon>
        <taxon>rosids</taxon>
        <taxon>fabids</taxon>
        <taxon>Malpighiales</taxon>
        <taxon>Salicaceae</taxon>
        <taxon>Saliceae</taxon>
        <taxon>Populus</taxon>
    </lineage>
</organism>
<sequence>MIAADVSYEDHNEVSGERNSIEDQQSESEKGINGFESLIRSKDEEIRLLKHRLALKDEKIRHLKRQLHLREKESACLRIAIQSACTNLGTAVTTADDAFKFTDKNPPEKVTSFASISAGFSLPRKEENFQIPKGSQDIWDRGESRKEKRIISHKIYQHVSSVGDQFSNIAIYQSLCRTRLIFYGNEEEVAYPSHCIIVAEREQRRISGVSLEEHCQVLEERNSLEDQLSQAKMKIAGLENSRAFEVQETMKFPNYLVSDGKKEEDDARDKEIQRLNLELCKKKLEINEQLNLRDAEIQRLKMIIKSMCSDLEKAFATAKSALPDPHVLPRILEEAEKKTSRRGHYWGNYHPIWFTRWHWTDS</sequence>